<protein>
    <submittedName>
        <fullName evidence="7">Substrate-binding domain-containing protein</fullName>
    </submittedName>
</protein>
<name>A0A974SP00_9RHOO</name>
<dbReference type="PANTHER" id="PTHR46847">
    <property type="entry name" value="D-ALLOSE-BINDING PERIPLASMIC PROTEIN-RELATED"/>
    <property type="match status" value="1"/>
</dbReference>
<feature type="signal peptide" evidence="5">
    <location>
        <begin position="1"/>
        <end position="36"/>
    </location>
</feature>
<evidence type="ECO:0000313" key="7">
    <source>
        <dbReference type="EMBL" id="QRJ63790.1"/>
    </source>
</evidence>
<organism evidence="7 8">
    <name type="scientific">Azospira restricta</name>
    <dbReference type="NCBI Taxonomy" id="404405"/>
    <lineage>
        <taxon>Bacteria</taxon>
        <taxon>Pseudomonadati</taxon>
        <taxon>Pseudomonadota</taxon>
        <taxon>Betaproteobacteria</taxon>
        <taxon>Rhodocyclales</taxon>
        <taxon>Rhodocyclaceae</taxon>
        <taxon>Azospira</taxon>
    </lineage>
</organism>
<dbReference type="EMBL" id="CP064781">
    <property type="protein sequence ID" value="QRJ63790.1"/>
    <property type="molecule type" value="Genomic_DNA"/>
</dbReference>
<comment type="similarity">
    <text evidence="2">Belongs to the bacterial solute-binding protein 2 family.</text>
</comment>
<keyword evidence="3 5" id="KW-0732">Signal</keyword>
<feature type="domain" description="Periplasmic binding protein" evidence="6">
    <location>
        <begin position="75"/>
        <end position="333"/>
    </location>
</feature>
<dbReference type="SUPFAM" id="SSF53822">
    <property type="entry name" value="Periplasmic binding protein-like I"/>
    <property type="match status" value="1"/>
</dbReference>
<dbReference type="Gene3D" id="3.40.50.2300">
    <property type="match status" value="2"/>
</dbReference>
<accession>A0A974SP00</accession>
<evidence type="ECO:0000259" key="6">
    <source>
        <dbReference type="Pfam" id="PF13407"/>
    </source>
</evidence>
<evidence type="ECO:0000256" key="1">
    <source>
        <dbReference type="ARBA" id="ARBA00004196"/>
    </source>
</evidence>
<evidence type="ECO:0000313" key="8">
    <source>
        <dbReference type="Proteomes" id="UP000663444"/>
    </source>
</evidence>
<evidence type="ECO:0000256" key="5">
    <source>
        <dbReference type="SAM" id="SignalP"/>
    </source>
</evidence>
<dbReference type="GO" id="GO:0030313">
    <property type="term" value="C:cell envelope"/>
    <property type="evidence" value="ECO:0007669"/>
    <property type="project" value="UniProtKB-SubCell"/>
</dbReference>
<keyword evidence="8" id="KW-1185">Reference proteome</keyword>
<dbReference type="InterPro" id="IPR025997">
    <property type="entry name" value="SBP_2_dom"/>
</dbReference>
<evidence type="ECO:0000256" key="3">
    <source>
        <dbReference type="ARBA" id="ARBA00022729"/>
    </source>
</evidence>
<proteinExistence type="inferred from homology"/>
<feature type="chain" id="PRO_5037698639" evidence="5">
    <location>
        <begin position="37"/>
        <end position="380"/>
    </location>
</feature>
<dbReference type="Proteomes" id="UP000663444">
    <property type="component" value="Chromosome"/>
</dbReference>
<feature type="region of interest" description="Disordered" evidence="4">
    <location>
        <begin position="48"/>
        <end position="67"/>
    </location>
</feature>
<dbReference type="PANTHER" id="PTHR46847:SF2">
    <property type="entry name" value="ABC TRANSPORTER SUGAR-BINDING PROTEIN"/>
    <property type="match status" value="1"/>
</dbReference>
<comment type="subcellular location">
    <subcellularLocation>
        <location evidence="1">Cell envelope</location>
    </subcellularLocation>
</comment>
<dbReference type="Pfam" id="PF13407">
    <property type="entry name" value="Peripla_BP_4"/>
    <property type="match status" value="1"/>
</dbReference>
<evidence type="ECO:0000256" key="2">
    <source>
        <dbReference type="ARBA" id="ARBA00007639"/>
    </source>
</evidence>
<dbReference type="InterPro" id="IPR028082">
    <property type="entry name" value="Peripla_BP_I"/>
</dbReference>
<reference evidence="7" key="1">
    <citation type="submission" date="2020-11" db="EMBL/GenBank/DDBJ databases">
        <title>Azospira restricta DSM 18626 genome sequence.</title>
        <authorList>
            <person name="Moe W.M."/>
        </authorList>
    </citation>
    <scope>NUCLEOTIDE SEQUENCE</scope>
    <source>
        <strain evidence="7">DSM 18626</strain>
    </source>
</reference>
<sequence length="380" mass="39865">MRTGTPHGSFLPRLGWRAWTLACLAACLGAVGSVSAQSPLALDDMRRQVAAASTPRPPWDGPRAGPAGLRGKTIAILAEDLRNGGILGVAQGVREAAKVLDWQVKVFDAAGTPAGRAKAAADSLAARPDGIVLVGADARAMQPHLAPVAARGIPVVGWHVGPVAGPVADSAVAFNVSTDPLLVARITAMAAVVGANGRAGVVIFTDSNFGIAMAKAEAMAEVIRACKECSLLEIRDVAISGSAQAMPAVTRDLLARHGKRWTHALAINDIYFDYAVPELIRAGVSGEALQLLSAGDGSAAAFLRIQARAFQTGTVAEPLNLHGWQLADELNRLMARQAPSNYVVPVHLVTADNIAHDGGPRLLYDPDNGYREIYRSIWKR</sequence>
<dbReference type="GO" id="GO:0030246">
    <property type="term" value="F:carbohydrate binding"/>
    <property type="evidence" value="ECO:0007669"/>
    <property type="project" value="UniProtKB-ARBA"/>
</dbReference>
<dbReference type="KEGG" id="ares:IWH25_00055"/>
<evidence type="ECO:0000256" key="4">
    <source>
        <dbReference type="SAM" id="MobiDB-lite"/>
    </source>
</evidence>
<gene>
    <name evidence="7" type="ORF">IWH25_00055</name>
</gene>
<dbReference type="RefSeq" id="WP_238998961.1">
    <property type="nucleotide sequence ID" value="NZ_CP064781.1"/>
</dbReference>
<dbReference type="AlphaFoldDB" id="A0A974SP00"/>